<reference evidence="12 13" key="1">
    <citation type="submission" date="2020-07" db="EMBL/GenBank/DDBJ databases">
        <authorList>
            <person name="Feng X."/>
        </authorList>
    </citation>
    <scope>NUCLEOTIDE SEQUENCE [LARGE SCALE GENOMIC DNA]</scope>
    <source>
        <strain evidence="12 13">JCM23202</strain>
    </source>
</reference>
<feature type="transmembrane region" description="Helical" evidence="10">
    <location>
        <begin position="274"/>
        <end position="294"/>
    </location>
</feature>
<dbReference type="AlphaFoldDB" id="A0A7X1B910"/>
<evidence type="ECO:0000313" key="13">
    <source>
        <dbReference type="Proteomes" id="UP000526501"/>
    </source>
</evidence>
<feature type="transmembrane region" description="Helical" evidence="10">
    <location>
        <begin position="372"/>
        <end position="396"/>
    </location>
</feature>
<comment type="similarity">
    <text evidence="8">Belongs to the exbB/tolQ family.</text>
</comment>
<sequence length="477" mass="51399">MMKSLVNGIGRLSVFTISCAVVSLVSGQTIDDLAARQQEKLESAIARLEAQREEIFQKQIPLAKTYNDLERQVAESRKAVASARSLRDNNSLSLDELRTAVRETNKQYDYIDRVLFGEFAANFESALSVGEIASDQNAPRTRSLALEADDGDRLAELEANLSMIEAGLERVERIFGGYRYSGEALSSDGRLLEGVFTQVGPMLFFSDDAGSEAGWVEEGEGLRARIAETHSNVAEMVAETSRAGKGMLPLDVTLGNALALEGVEDSIWEHLKKGGVWVVPIVGFAIVSLLVALAKCIQIYKIKATAPVVAHEIARALRLGDKDKAIEIASRQSSPSCEMLLEAVENADESIELVEEVMYEAMLNTQPRLESFLNVIAVTAAIAPLLGLLGTVTGIIKTFKLMNVFGAGDPKPLISGISEALITTELGLVLAIPALIIHALLSRKVAGVLSSMEKLSVAFVNSLSRKVDRRGGPSVGN</sequence>
<dbReference type="Proteomes" id="UP000526501">
    <property type="component" value="Unassembled WGS sequence"/>
</dbReference>
<evidence type="ECO:0000256" key="9">
    <source>
        <dbReference type="SAM" id="Coils"/>
    </source>
</evidence>
<keyword evidence="4 10" id="KW-0812">Transmembrane</keyword>
<evidence type="ECO:0000256" key="7">
    <source>
        <dbReference type="ARBA" id="ARBA00023136"/>
    </source>
</evidence>
<dbReference type="GO" id="GO:0017038">
    <property type="term" value="P:protein import"/>
    <property type="evidence" value="ECO:0007669"/>
    <property type="project" value="TreeGrafter"/>
</dbReference>
<accession>A0A7X1B910</accession>
<dbReference type="InterPro" id="IPR017270">
    <property type="entry name" value="MotA/TolQ/ExbB-rel"/>
</dbReference>
<feature type="transmembrane region" description="Helical" evidence="10">
    <location>
        <begin position="416"/>
        <end position="441"/>
    </location>
</feature>
<proteinExistence type="inferred from homology"/>
<feature type="coiled-coil region" evidence="9">
    <location>
        <begin position="34"/>
        <end position="86"/>
    </location>
</feature>
<evidence type="ECO:0000256" key="1">
    <source>
        <dbReference type="ARBA" id="ARBA00004651"/>
    </source>
</evidence>
<organism evidence="12 13">
    <name type="scientific">Pelagicoccus albus</name>
    <dbReference type="NCBI Taxonomy" id="415222"/>
    <lineage>
        <taxon>Bacteria</taxon>
        <taxon>Pseudomonadati</taxon>
        <taxon>Verrucomicrobiota</taxon>
        <taxon>Opitutia</taxon>
        <taxon>Puniceicoccales</taxon>
        <taxon>Pelagicoccaceae</taxon>
        <taxon>Pelagicoccus</taxon>
    </lineage>
</organism>
<keyword evidence="9" id="KW-0175">Coiled coil</keyword>
<gene>
    <name evidence="12" type="ORF">H5P27_16065</name>
</gene>
<dbReference type="PANTHER" id="PTHR30625:SF15">
    <property type="entry name" value="BIOPOLYMER TRANSPORT PROTEIN EXBB"/>
    <property type="match status" value="1"/>
</dbReference>
<evidence type="ECO:0000256" key="10">
    <source>
        <dbReference type="SAM" id="Phobius"/>
    </source>
</evidence>
<evidence type="ECO:0000259" key="11">
    <source>
        <dbReference type="Pfam" id="PF01618"/>
    </source>
</evidence>
<dbReference type="RefSeq" id="WP_185661445.1">
    <property type="nucleotide sequence ID" value="NZ_CAWPOO010000013.1"/>
</dbReference>
<name>A0A7X1B910_9BACT</name>
<comment type="subcellular location">
    <subcellularLocation>
        <location evidence="1">Cell membrane</location>
        <topology evidence="1">Multi-pass membrane protein</topology>
    </subcellularLocation>
    <subcellularLocation>
        <location evidence="8">Membrane</location>
        <topology evidence="8">Multi-pass membrane protein</topology>
    </subcellularLocation>
</comment>
<dbReference type="InterPro" id="IPR050790">
    <property type="entry name" value="ExbB/TolQ_transport"/>
</dbReference>
<dbReference type="InterPro" id="IPR002898">
    <property type="entry name" value="MotA_ExbB_proton_chnl"/>
</dbReference>
<protein>
    <submittedName>
        <fullName evidence="12">MotA/TolQ/ExbB proton channel family protein</fullName>
    </submittedName>
</protein>
<dbReference type="Pfam" id="PF01618">
    <property type="entry name" value="MotA_ExbB"/>
    <property type="match status" value="1"/>
</dbReference>
<keyword evidence="7 10" id="KW-0472">Membrane</keyword>
<evidence type="ECO:0000256" key="3">
    <source>
        <dbReference type="ARBA" id="ARBA00022475"/>
    </source>
</evidence>
<keyword evidence="2 8" id="KW-0813">Transport</keyword>
<feature type="domain" description="MotA/TolQ/ExbB proton channel" evidence="11">
    <location>
        <begin position="336"/>
        <end position="453"/>
    </location>
</feature>
<evidence type="ECO:0000256" key="4">
    <source>
        <dbReference type="ARBA" id="ARBA00022692"/>
    </source>
</evidence>
<keyword evidence="6 10" id="KW-1133">Transmembrane helix</keyword>
<evidence type="ECO:0000256" key="8">
    <source>
        <dbReference type="RuleBase" id="RU004057"/>
    </source>
</evidence>
<dbReference type="EMBL" id="JACHVC010000013">
    <property type="protein sequence ID" value="MBC2607569.1"/>
    <property type="molecule type" value="Genomic_DNA"/>
</dbReference>
<evidence type="ECO:0000256" key="5">
    <source>
        <dbReference type="ARBA" id="ARBA00022927"/>
    </source>
</evidence>
<keyword evidence="3" id="KW-1003">Cell membrane</keyword>
<dbReference type="PIRSF" id="PIRSF037714">
    <property type="entry name" value="TolR"/>
    <property type="match status" value="1"/>
</dbReference>
<evidence type="ECO:0000256" key="6">
    <source>
        <dbReference type="ARBA" id="ARBA00022989"/>
    </source>
</evidence>
<dbReference type="GO" id="GO:0005886">
    <property type="term" value="C:plasma membrane"/>
    <property type="evidence" value="ECO:0007669"/>
    <property type="project" value="UniProtKB-SubCell"/>
</dbReference>
<keyword evidence="5 8" id="KW-0653">Protein transport</keyword>
<keyword evidence="13" id="KW-1185">Reference proteome</keyword>
<comment type="caution">
    <text evidence="12">The sequence shown here is derived from an EMBL/GenBank/DDBJ whole genome shotgun (WGS) entry which is preliminary data.</text>
</comment>
<evidence type="ECO:0000313" key="12">
    <source>
        <dbReference type="EMBL" id="MBC2607569.1"/>
    </source>
</evidence>
<dbReference type="PANTHER" id="PTHR30625">
    <property type="entry name" value="PROTEIN TOLQ"/>
    <property type="match status" value="1"/>
</dbReference>
<evidence type="ECO:0000256" key="2">
    <source>
        <dbReference type="ARBA" id="ARBA00022448"/>
    </source>
</evidence>